<feature type="transmembrane region" description="Helical" evidence="6">
    <location>
        <begin position="97"/>
        <end position="119"/>
    </location>
</feature>
<comment type="caution">
    <text evidence="7">The sequence shown here is derived from an EMBL/GenBank/DDBJ whole genome shotgun (WGS) entry which is preliminary data.</text>
</comment>
<feature type="transmembrane region" description="Helical" evidence="6">
    <location>
        <begin position="53"/>
        <end position="77"/>
    </location>
</feature>
<protein>
    <submittedName>
        <fullName evidence="7">ABC transporter permease</fullName>
    </submittedName>
</protein>
<comment type="subcellular location">
    <subcellularLocation>
        <location evidence="1">Cell membrane</location>
        <topology evidence="1">Multi-pass membrane protein</topology>
    </subcellularLocation>
</comment>
<accession>A0A7C3I3W6</accession>
<sequence length="358" mass="37997">MLETARINSLGKVLAKNWALAFLILMTISFSIASPGFFDVVNFQNIIHLATGSFLLGAAETIVIITGGIDVSIGYVYGLSSVVTAKIMQQLVLASASQSSILLLGCLAGLLVSLIPGFINGLLITRFKVPSFIATMGMWGICNGLTLFISDGFMPVMGPPEIVTKIGNGFLLYIDPGKTFSLFSKPSYVTDDKVRFLVRLVPNSLLLTLLVITIFSFILIYTKFGRHTYAIGGSIDAARRAGINVDRHLVIVYTMASFISGIAGVFDVFQTGIGNYTASGAMYELFAVAAVVIGGASLSGGKGKIFRTAIGVLILAVLNTGLQIAGLPPFYRYIGVGILLTIAVIIDQLFPDINEGAA</sequence>
<evidence type="ECO:0000256" key="5">
    <source>
        <dbReference type="ARBA" id="ARBA00023136"/>
    </source>
</evidence>
<evidence type="ECO:0000256" key="1">
    <source>
        <dbReference type="ARBA" id="ARBA00004651"/>
    </source>
</evidence>
<dbReference type="CDD" id="cd06579">
    <property type="entry name" value="TM_PBP1_transp_AraH_like"/>
    <property type="match status" value="1"/>
</dbReference>
<dbReference type="AlphaFoldDB" id="A0A7C3I3W6"/>
<dbReference type="GO" id="GO:0005886">
    <property type="term" value="C:plasma membrane"/>
    <property type="evidence" value="ECO:0007669"/>
    <property type="project" value="UniProtKB-SubCell"/>
</dbReference>
<reference evidence="7" key="1">
    <citation type="journal article" date="2020" name="mSystems">
        <title>Genome- and Community-Level Interaction Insights into Carbon Utilization and Element Cycling Functions of Hydrothermarchaeota in Hydrothermal Sediment.</title>
        <authorList>
            <person name="Zhou Z."/>
            <person name="Liu Y."/>
            <person name="Xu W."/>
            <person name="Pan J."/>
            <person name="Luo Z.H."/>
            <person name="Li M."/>
        </authorList>
    </citation>
    <scope>NUCLEOTIDE SEQUENCE [LARGE SCALE GENOMIC DNA]</scope>
    <source>
        <strain evidence="7">SpSt-503</strain>
    </source>
</reference>
<feature type="transmembrane region" description="Helical" evidence="6">
    <location>
        <begin position="330"/>
        <end position="350"/>
    </location>
</feature>
<feature type="transmembrane region" description="Helical" evidence="6">
    <location>
        <begin position="200"/>
        <end position="221"/>
    </location>
</feature>
<name>A0A7C3I3W6_9SPIR</name>
<dbReference type="EMBL" id="DSVL01000227">
    <property type="protein sequence ID" value="HFH29318.1"/>
    <property type="molecule type" value="Genomic_DNA"/>
</dbReference>
<organism evidence="7">
    <name type="scientific">Gracilinema caldarium</name>
    <dbReference type="NCBI Taxonomy" id="215591"/>
    <lineage>
        <taxon>Bacteria</taxon>
        <taxon>Pseudomonadati</taxon>
        <taxon>Spirochaetota</taxon>
        <taxon>Spirochaetia</taxon>
        <taxon>Spirochaetales</taxon>
        <taxon>Breznakiellaceae</taxon>
        <taxon>Gracilinema</taxon>
    </lineage>
</organism>
<evidence type="ECO:0000256" key="2">
    <source>
        <dbReference type="ARBA" id="ARBA00022475"/>
    </source>
</evidence>
<dbReference type="GO" id="GO:0022857">
    <property type="term" value="F:transmembrane transporter activity"/>
    <property type="evidence" value="ECO:0007669"/>
    <property type="project" value="InterPro"/>
</dbReference>
<keyword evidence="2" id="KW-1003">Cell membrane</keyword>
<keyword evidence="4 6" id="KW-1133">Transmembrane helix</keyword>
<proteinExistence type="predicted"/>
<feature type="transmembrane region" description="Helical" evidence="6">
    <location>
        <begin position="305"/>
        <end position="324"/>
    </location>
</feature>
<gene>
    <name evidence="7" type="ORF">ENS59_07375</name>
</gene>
<keyword evidence="3 6" id="KW-0812">Transmembrane</keyword>
<dbReference type="PANTHER" id="PTHR32196">
    <property type="entry name" value="ABC TRANSPORTER PERMEASE PROTEIN YPHD-RELATED-RELATED"/>
    <property type="match status" value="1"/>
</dbReference>
<evidence type="ECO:0000256" key="3">
    <source>
        <dbReference type="ARBA" id="ARBA00022692"/>
    </source>
</evidence>
<dbReference type="Pfam" id="PF02653">
    <property type="entry name" value="BPD_transp_2"/>
    <property type="match status" value="1"/>
</dbReference>
<dbReference type="PANTHER" id="PTHR32196:SF72">
    <property type="entry name" value="RIBOSE IMPORT PERMEASE PROTEIN RBSC"/>
    <property type="match status" value="1"/>
</dbReference>
<evidence type="ECO:0000313" key="7">
    <source>
        <dbReference type="EMBL" id="HFH29318.1"/>
    </source>
</evidence>
<feature type="transmembrane region" description="Helical" evidence="6">
    <location>
        <begin position="281"/>
        <end position="298"/>
    </location>
</feature>
<evidence type="ECO:0000256" key="6">
    <source>
        <dbReference type="SAM" id="Phobius"/>
    </source>
</evidence>
<feature type="transmembrane region" description="Helical" evidence="6">
    <location>
        <begin position="249"/>
        <end position="269"/>
    </location>
</feature>
<feature type="transmembrane region" description="Helical" evidence="6">
    <location>
        <begin position="131"/>
        <end position="150"/>
    </location>
</feature>
<keyword evidence="5 6" id="KW-0472">Membrane</keyword>
<evidence type="ECO:0000256" key="4">
    <source>
        <dbReference type="ARBA" id="ARBA00022989"/>
    </source>
</evidence>
<dbReference type="InterPro" id="IPR001851">
    <property type="entry name" value="ABC_transp_permease"/>
</dbReference>
<feature type="transmembrane region" description="Helical" evidence="6">
    <location>
        <begin position="20"/>
        <end position="41"/>
    </location>
</feature>